<sequence length="472" mass="52678">MNVADKASHQDIPSLINIAVVGHTNTGKTSLIRTMLRSNQFGKIEDSAGTTRHVERATIFADNEAILNLHDTPGIEDSHALLRQLKSIGTHHKSFSPIEILEKFIATTSIDDPLEQEAKVIRQILRSDVLLYIIDVREPVLEKYLMEIEILSKAMKPIIPVFNFIANHTAELAIWRKKLAVFNLHTSLEFDTVAFSFEAEKRLYQKIQTLVESHYDQLQKLINYRATVWDQLCLSAAKRIVELIVSVACYRESKRNQSDSHANSTAVQKLKDFVRKSEQSCLRDLLTIFNFSEKDIALQKIPVSNGQWQLDIFAPGVLKAYGLDIGSAALKGAATGAGIDLMVGGLSLGTATALGAIAGTGWSTFKRYGKEIKAKIQGMQWLCVDESTLQILYLRQQQLLSKLMHRGHAAYQADQIDTTTASASEKLPSNWPDIINTLQQNPIWCKPSTARNQDPQYQNIEAKLINALLANG</sequence>
<evidence type="ECO:0000313" key="3">
    <source>
        <dbReference type="EMBL" id="TYP91000.1"/>
    </source>
</evidence>
<reference evidence="3 5" key="3">
    <citation type="submission" date="2019-07" db="EMBL/GenBank/DDBJ databases">
        <title>Active sludge and wastewater microbial communities from Klosterneuburg, Austria.</title>
        <authorList>
            <person name="Wagner M."/>
        </authorList>
    </citation>
    <scope>NUCLEOTIDE SEQUENCE [LARGE SCALE GENOMIC DNA]</scope>
    <source>
        <strain evidence="3 5">Nm2</strain>
    </source>
</reference>
<dbReference type="GO" id="GO:0005829">
    <property type="term" value="C:cytosol"/>
    <property type="evidence" value="ECO:0007669"/>
    <property type="project" value="TreeGrafter"/>
</dbReference>
<dbReference type="GO" id="GO:0002098">
    <property type="term" value="P:tRNA wobble uridine modification"/>
    <property type="evidence" value="ECO:0007669"/>
    <property type="project" value="TreeGrafter"/>
</dbReference>
<evidence type="ECO:0000313" key="2">
    <source>
        <dbReference type="EMBL" id="AKH39361.1"/>
    </source>
</evidence>
<dbReference type="SUPFAM" id="SSF52540">
    <property type="entry name" value="P-loop containing nucleoside triphosphate hydrolases"/>
    <property type="match status" value="1"/>
</dbReference>
<dbReference type="PANTHER" id="PTHR42714:SF7">
    <property type="entry name" value="G DOMAIN-CONTAINING PROTEIN"/>
    <property type="match status" value="1"/>
</dbReference>
<feature type="domain" description="G" evidence="1">
    <location>
        <begin position="17"/>
        <end position="163"/>
    </location>
</feature>
<evidence type="ECO:0000259" key="1">
    <source>
        <dbReference type="Pfam" id="PF01926"/>
    </source>
</evidence>
<dbReference type="EMBL" id="CP011451">
    <property type="protein sequence ID" value="AKH39361.1"/>
    <property type="molecule type" value="Genomic_DNA"/>
</dbReference>
<dbReference type="KEGG" id="nco:AAW31_00440"/>
<reference evidence="4" key="1">
    <citation type="submission" date="2015-05" db="EMBL/GenBank/DDBJ databases">
        <title>Draft genome of Nitrosomonas communis strain Nm2.</title>
        <authorList>
            <person name="Kozlowski J.A."/>
            <person name="Kits K.D."/>
            <person name="Stein L.Y."/>
        </authorList>
    </citation>
    <scope>NUCLEOTIDE SEQUENCE [LARGE SCALE GENOMIC DNA]</scope>
    <source>
        <strain evidence="4">Nm2</strain>
    </source>
</reference>
<dbReference type="Proteomes" id="UP000324176">
    <property type="component" value="Unassembled WGS sequence"/>
</dbReference>
<dbReference type="PANTHER" id="PTHR42714">
    <property type="entry name" value="TRNA MODIFICATION GTPASE GTPBP3"/>
    <property type="match status" value="1"/>
</dbReference>
<protein>
    <submittedName>
        <fullName evidence="2 3">GTP-binding protein</fullName>
    </submittedName>
</protein>
<dbReference type="Proteomes" id="UP000034156">
    <property type="component" value="Chromosome"/>
</dbReference>
<dbReference type="InterPro" id="IPR027417">
    <property type="entry name" value="P-loop_NTPase"/>
</dbReference>
<dbReference type="GO" id="GO:0030488">
    <property type="term" value="P:tRNA methylation"/>
    <property type="evidence" value="ECO:0007669"/>
    <property type="project" value="TreeGrafter"/>
</dbReference>
<proteinExistence type="predicted"/>
<dbReference type="InterPro" id="IPR006073">
    <property type="entry name" value="GTP-bd"/>
</dbReference>
<accession>A0A0F7KIR3</accession>
<dbReference type="PATRIC" id="fig|44574.3.peg.109"/>
<gene>
    <name evidence="2" type="ORF">AAW31_00440</name>
    <name evidence="3" type="ORF">BCL69_101224</name>
</gene>
<dbReference type="Pfam" id="PF01926">
    <property type="entry name" value="MMR_HSR1"/>
    <property type="match status" value="1"/>
</dbReference>
<name>A0A0F7KIR3_9PROT</name>
<dbReference type="Gene3D" id="3.40.50.300">
    <property type="entry name" value="P-loop containing nucleotide triphosphate hydrolases"/>
    <property type="match status" value="1"/>
</dbReference>
<evidence type="ECO:0000313" key="5">
    <source>
        <dbReference type="Proteomes" id="UP000324176"/>
    </source>
</evidence>
<dbReference type="AlphaFoldDB" id="A0A0F7KIR3"/>
<dbReference type="EMBL" id="VNHT01000012">
    <property type="protein sequence ID" value="TYP91000.1"/>
    <property type="molecule type" value="Genomic_DNA"/>
</dbReference>
<keyword evidence="4" id="KW-1185">Reference proteome</keyword>
<dbReference type="OrthoDB" id="5406017at2"/>
<organism evidence="2 4">
    <name type="scientific">Nitrosomonas communis</name>
    <dbReference type="NCBI Taxonomy" id="44574"/>
    <lineage>
        <taxon>Bacteria</taxon>
        <taxon>Pseudomonadati</taxon>
        <taxon>Pseudomonadota</taxon>
        <taxon>Betaproteobacteria</taxon>
        <taxon>Nitrosomonadales</taxon>
        <taxon>Nitrosomonadaceae</taxon>
        <taxon>Nitrosomonas</taxon>
    </lineage>
</organism>
<reference evidence="2 4" key="2">
    <citation type="journal article" date="2016" name="Genome Announc.">
        <title>Genome Sequence of Nitrosomonas communis Strain Nm2, a Mesophilic Ammonia-Oxidizing Bacterium Isolated from Mediterranean Soil.</title>
        <authorList>
            <person name="Kozlowski J.A."/>
            <person name="Kits K.D."/>
            <person name="Stein L.Y."/>
        </authorList>
    </citation>
    <scope>NUCLEOTIDE SEQUENCE [LARGE SCALE GENOMIC DNA]</scope>
    <source>
        <strain evidence="2 4">Nm2</strain>
    </source>
</reference>
<dbReference type="InterPro" id="IPR021871">
    <property type="entry name" value="DUF3482"/>
</dbReference>
<dbReference type="Pfam" id="PF11981">
    <property type="entry name" value="DUF3482"/>
    <property type="match status" value="1"/>
</dbReference>
<dbReference type="GO" id="GO:0005525">
    <property type="term" value="F:GTP binding"/>
    <property type="evidence" value="ECO:0007669"/>
    <property type="project" value="InterPro"/>
</dbReference>
<dbReference type="RefSeq" id="WP_046851365.1">
    <property type="nucleotide sequence ID" value="NZ_CP011451.1"/>
</dbReference>
<evidence type="ECO:0000313" key="4">
    <source>
        <dbReference type="Proteomes" id="UP000034156"/>
    </source>
</evidence>